<dbReference type="SUPFAM" id="SSF47413">
    <property type="entry name" value="lambda repressor-like DNA-binding domains"/>
    <property type="match status" value="1"/>
</dbReference>
<dbReference type="Proteomes" id="UP001382904">
    <property type="component" value="Unassembled WGS sequence"/>
</dbReference>
<keyword evidence="4" id="KW-1185">Reference proteome</keyword>
<evidence type="ECO:0000259" key="2">
    <source>
        <dbReference type="PROSITE" id="PS50943"/>
    </source>
</evidence>
<protein>
    <submittedName>
        <fullName evidence="3">Helix-turn-helix transcriptional regulator</fullName>
    </submittedName>
</protein>
<evidence type="ECO:0000256" key="1">
    <source>
        <dbReference type="ARBA" id="ARBA00023125"/>
    </source>
</evidence>
<name>A0ABU8UCI7_9ACTN</name>
<dbReference type="PANTHER" id="PTHR46797">
    <property type="entry name" value="HTH-TYPE TRANSCRIPTIONAL REGULATOR"/>
    <property type="match status" value="1"/>
</dbReference>
<comment type="caution">
    <text evidence="3">The sequence shown here is derived from an EMBL/GenBank/DDBJ whole genome shotgun (WGS) entry which is preliminary data.</text>
</comment>
<dbReference type="InterPro" id="IPR001387">
    <property type="entry name" value="Cro/C1-type_HTH"/>
</dbReference>
<proteinExistence type="predicted"/>
<evidence type="ECO:0000313" key="4">
    <source>
        <dbReference type="Proteomes" id="UP001382904"/>
    </source>
</evidence>
<keyword evidence="1" id="KW-0238">DNA-binding</keyword>
<dbReference type="Pfam" id="PF01381">
    <property type="entry name" value="HTH_3"/>
    <property type="match status" value="1"/>
</dbReference>
<reference evidence="3 4" key="1">
    <citation type="submission" date="2024-03" db="EMBL/GenBank/DDBJ databases">
        <title>Novel Streptomyces species of biotechnological and ecological value are a feature of Machair soil.</title>
        <authorList>
            <person name="Prole J.R."/>
            <person name="Goodfellow M."/>
            <person name="Allenby N."/>
            <person name="Ward A.C."/>
        </authorList>
    </citation>
    <scope>NUCLEOTIDE SEQUENCE [LARGE SCALE GENOMIC DNA]</scope>
    <source>
        <strain evidence="3 4">MS1.HAVA.3</strain>
    </source>
</reference>
<gene>
    <name evidence="3" type="ORF">WKI68_37240</name>
</gene>
<dbReference type="CDD" id="cd00093">
    <property type="entry name" value="HTH_XRE"/>
    <property type="match status" value="1"/>
</dbReference>
<organism evidence="3 4">
    <name type="scientific">Streptomyces caledonius</name>
    <dbReference type="NCBI Taxonomy" id="3134107"/>
    <lineage>
        <taxon>Bacteria</taxon>
        <taxon>Bacillati</taxon>
        <taxon>Actinomycetota</taxon>
        <taxon>Actinomycetes</taxon>
        <taxon>Kitasatosporales</taxon>
        <taxon>Streptomycetaceae</taxon>
        <taxon>Streptomyces</taxon>
    </lineage>
</organism>
<accession>A0ABU8UCI7</accession>
<dbReference type="PROSITE" id="PS50943">
    <property type="entry name" value="HTH_CROC1"/>
    <property type="match status" value="1"/>
</dbReference>
<evidence type="ECO:0000313" key="3">
    <source>
        <dbReference type="EMBL" id="MEJ8645335.1"/>
    </source>
</evidence>
<sequence>MIRDCRKQRGVSMAVLATRSGLSQPFLSQLERGLATPSLSSIYRIAEALDVTPGTFLRPPGRPGTVSHESDPQVIRVSEAGARSRRCSLPAGAAP</sequence>
<dbReference type="PANTHER" id="PTHR46797:SF1">
    <property type="entry name" value="METHYLPHOSPHONATE SYNTHASE"/>
    <property type="match status" value="1"/>
</dbReference>
<feature type="domain" description="HTH cro/C1-type" evidence="2">
    <location>
        <begin position="2"/>
        <end position="56"/>
    </location>
</feature>
<dbReference type="EMBL" id="JBBKAM010000002">
    <property type="protein sequence ID" value="MEJ8645335.1"/>
    <property type="molecule type" value="Genomic_DNA"/>
</dbReference>
<dbReference type="SMART" id="SM00530">
    <property type="entry name" value="HTH_XRE"/>
    <property type="match status" value="1"/>
</dbReference>
<dbReference type="InterPro" id="IPR050807">
    <property type="entry name" value="TransReg_Diox_bact_type"/>
</dbReference>
<dbReference type="InterPro" id="IPR010982">
    <property type="entry name" value="Lambda_DNA-bd_dom_sf"/>
</dbReference>
<dbReference type="Gene3D" id="1.10.260.40">
    <property type="entry name" value="lambda repressor-like DNA-binding domains"/>
    <property type="match status" value="1"/>
</dbReference>